<dbReference type="CDD" id="cd07067">
    <property type="entry name" value="HP_PGM_like"/>
    <property type="match status" value="1"/>
</dbReference>
<dbReference type="eggNOG" id="COG2062">
    <property type="taxonomic scope" value="Bacteria"/>
</dbReference>
<evidence type="ECO:0000256" key="1">
    <source>
        <dbReference type="PIRSR" id="PIRSR613078-2"/>
    </source>
</evidence>
<dbReference type="HOGENOM" id="CLU_084603_1_0_6"/>
<dbReference type="AlphaFoldDB" id="N6WYM5"/>
<dbReference type="Pfam" id="PF00300">
    <property type="entry name" value="His_Phos_1"/>
    <property type="match status" value="1"/>
</dbReference>
<organism evidence="2 3">
    <name type="scientific">Marinobacter nanhaiticus D15-8W</name>
    <dbReference type="NCBI Taxonomy" id="626887"/>
    <lineage>
        <taxon>Bacteria</taxon>
        <taxon>Pseudomonadati</taxon>
        <taxon>Pseudomonadota</taxon>
        <taxon>Gammaproteobacteria</taxon>
        <taxon>Pseudomonadales</taxon>
        <taxon>Marinobacteraceae</taxon>
        <taxon>Marinobacter</taxon>
    </lineage>
</organism>
<dbReference type="InterPro" id="IPR013078">
    <property type="entry name" value="His_Pase_superF_clade-1"/>
</dbReference>
<evidence type="ECO:0000313" key="2">
    <source>
        <dbReference type="EMBL" id="ENO13898.1"/>
    </source>
</evidence>
<dbReference type="OrthoDB" id="92610at2"/>
<dbReference type="EMBL" id="APLQ01000014">
    <property type="protein sequence ID" value="ENO13898.1"/>
    <property type="molecule type" value="Genomic_DNA"/>
</dbReference>
<accession>N6WYM5</accession>
<evidence type="ECO:0000313" key="3">
    <source>
        <dbReference type="Proteomes" id="UP000013165"/>
    </source>
</evidence>
<reference evidence="2 3" key="1">
    <citation type="journal article" date="2013" name="Genome Announc.">
        <title>Genome Sequence of the Polycyclic Aromatic Hydrocarbon-Degrading Bacterium Strain Marinobacter nanhaiticus D15-8WT.</title>
        <authorList>
            <person name="Cui Z."/>
            <person name="Gao W."/>
            <person name="Li Q."/>
            <person name="Xu G."/>
            <person name="Zheng L."/>
        </authorList>
    </citation>
    <scope>NUCLEOTIDE SEQUENCE [LARGE SCALE GENOMIC DNA]</scope>
    <source>
        <strain evidence="2 3">D15-8W</strain>
    </source>
</reference>
<gene>
    <name evidence="2" type="ORF">J057_20920</name>
</gene>
<keyword evidence="3" id="KW-1185">Reference proteome</keyword>
<dbReference type="InterPro" id="IPR029033">
    <property type="entry name" value="His_PPase_superfam"/>
</dbReference>
<sequence>MYLIIMRHGEAGWHSLDQARELTESGRMGSARVASQIASSRWRPDVIWCSTLVRAEQTASIVSEVLNVPILERPFLTPDDDPGECLDALLAEQEALPETLMIVSHMPLVGALSTLFVDGHRRGIPFMTSQALVLDLPIIGPGCGDLKAQFLA</sequence>
<dbReference type="STRING" id="626887.J057_20920"/>
<protein>
    <submittedName>
        <fullName evidence="2">Histidine phosphatase</fullName>
    </submittedName>
</protein>
<dbReference type="Gene3D" id="3.40.50.1240">
    <property type="entry name" value="Phosphoglycerate mutase-like"/>
    <property type="match status" value="1"/>
</dbReference>
<dbReference type="Proteomes" id="UP000013165">
    <property type="component" value="Unassembled WGS sequence"/>
</dbReference>
<dbReference type="SMART" id="SM00855">
    <property type="entry name" value="PGAM"/>
    <property type="match status" value="1"/>
</dbReference>
<proteinExistence type="predicted"/>
<feature type="binding site" evidence="1">
    <location>
        <position position="54"/>
    </location>
    <ligand>
        <name>substrate</name>
    </ligand>
</feature>
<dbReference type="RefSeq" id="WP_004582119.1">
    <property type="nucleotide sequence ID" value="NZ_AP028878.1"/>
</dbReference>
<name>N6WYM5_9GAMM</name>
<dbReference type="PATRIC" id="fig|626887.3.peg.4188"/>
<comment type="caution">
    <text evidence="2">The sequence shown here is derived from an EMBL/GenBank/DDBJ whole genome shotgun (WGS) entry which is preliminary data.</text>
</comment>
<dbReference type="SUPFAM" id="SSF53254">
    <property type="entry name" value="Phosphoglycerate mutase-like"/>
    <property type="match status" value="1"/>
</dbReference>